<evidence type="ECO:0000256" key="1">
    <source>
        <dbReference type="SAM" id="MobiDB-lite"/>
    </source>
</evidence>
<dbReference type="EMBL" id="MG592574">
    <property type="protein sequence ID" value="AUR95227.1"/>
    <property type="molecule type" value="Genomic_DNA"/>
</dbReference>
<sequence length="117" mass="12684">MSKNAALEGALGGLHSLVAIVLGKQVSHTTEIPVFDKDGEILLDENEEPVTEKVFDASPQLLATAIKFLKDNEITATAEQSEAVSNLEDEVAKRRERNAERKAKIVAQRDAAMKAAK</sequence>
<name>A0A2I7RNL6_9CAUD</name>
<dbReference type="InterPro" id="IPR024345">
    <property type="entry name" value="DNA_matur_Phage_T7-like"/>
</dbReference>
<accession>A0A2I7RNL6</accession>
<gene>
    <name evidence="2" type="ORF">NVP1204O_07</name>
</gene>
<organism evidence="2 3">
    <name type="scientific">Vibrio phage 1.204.O._10N.222.46.F12</name>
    <dbReference type="NCBI Taxonomy" id="1881263"/>
    <lineage>
        <taxon>Viruses</taxon>
        <taxon>Duplodnaviria</taxon>
        <taxon>Heunggongvirae</taxon>
        <taxon>Uroviricota</taxon>
        <taxon>Caudoviricetes</taxon>
        <taxon>Autographivirales</taxon>
        <taxon>Cyclitvirus</taxon>
        <taxon>Cyclitvirus cyclit</taxon>
    </lineage>
</organism>
<proteinExistence type="predicted"/>
<protein>
    <submittedName>
        <fullName evidence="2">Coil containing protein</fullName>
    </submittedName>
</protein>
<dbReference type="Pfam" id="PF11123">
    <property type="entry name" value="DNA_Packaging_2"/>
    <property type="match status" value="1"/>
</dbReference>
<reference evidence="2 3" key="1">
    <citation type="submission" date="2017-11" db="EMBL/GenBank/DDBJ databases">
        <title>A major lineage of nontailed dsDNA viruses as unrecognized killers of marine bacteria.</title>
        <authorList>
            <person name="Kauffman K.M."/>
            <person name="Hussain F.A."/>
            <person name="Yang J."/>
            <person name="Arevalo P."/>
            <person name="Brown J.M."/>
            <person name="Chang W.K."/>
            <person name="VanInsberghe D."/>
            <person name="Elsherbini J."/>
            <person name="Cutler M.B."/>
            <person name="Kelly L."/>
            <person name="Polz M.F."/>
        </authorList>
    </citation>
    <scope>NUCLEOTIDE SEQUENCE [LARGE SCALE GENOMIC DNA]</scope>
</reference>
<feature type="region of interest" description="Disordered" evidence="1">
    <location>
        <begin position="95"/>
        <end position="117"/>
    </location>
</feature>
<keyword evidence="3" id="KW-1185">Reference proteome</keyword>
<dbReference type="Proteomes" id="UP000269294">
    <property type="component" value="Segment"/>
</dbReference>
<evidence type="ECO:0000313" key="2">
    <source>
        <dbReference type="EMBL" id="AUR95227.1"/>
    </source>
</evidence>
<evidence type="ECO:0000313" key="3">
    <source>
        <dbReference type="Proteomes" id="UP000269294"/>
    </source>
</evidence>